<name>A0AAD4G7Z9_BOLED</name>
<keyword evidence="3" id="KW-1185">Reference proteome</keyword>
<feature type="region of interest" description="Disordered" evidence="1">
    <location>
        <begin position="104"/>
        <end position="137"/>
    </location>
</feature>
<comment type="caution">
    <text evidence="2">The sequence shown here is derived from an EMBL/GenBank/DDBJ whole genome shotgun (WGS) entry which is preliminary data.</text>
</comment>
<accession>A0AAD4G7Z9</accession>
<dbReference type="EMBL" id="WHUW01000091">
    <property type="protein sequence ID" value="KAF8425823.1"/>
    <property type="molecule type" value="Genomic_DNA"/>
</dbReference>
<proteinExistence type="predicted"/>
<dbReference type="AlphaFoldDB" id="A0AAD4G7Z9"/>
<evidence type="ECO:0000313" key="2">
    <source>
        <dbReference type="EMBL" id="KAF8425823.1"/>
    </source>
</evidence>
<gene>
    <name evidence="2" type="ORF">L210DRAFT_3509225</name>
</gene>
<evidence type="ECO:0000313" key="3">
    <source>
        <dbReference type="Proteomes" id="UP001194468"/>
    </source>
</evidence>
<organism evidence="2 3">
    <name type="scientific">Boletus edulis BED1</name>
    <dbReference type="NCBI Taxonomy" id="1328754"/>
    <lineage>
        <taxon>Eukaryota</taxon>
        <taxon>Fungi</taxon>
        <taxon>Dikarya</taxon>
        <taxon>Basidiomycota</taxon>
        <taxon>Agaricomycotina</taxon>
        <taxon>Agaricomycetes</taxon>
        <taxon>Agaricomycetidae</taxon>
        <taxon>Boletales</taxon>
        <taxon>Boletineae</taxon>
        <taxon>Boletaceae</taxon>
        <taxon>Boletoideae</taxon>
        <taxon>Boletus</taxon>
    </lineage>
</organism>
<evidence type="ECO:0000256" key="1">
    <source>
        <dbReference type="SAM" id="MobiDB-lite"/>
    </source>
</evidence>
<protein>
    <submittedName>
        <fullName evidence="2">Uncharacterized protein</fullName>
    </submittedName>
</protein>
<dbReference type="Proteomes" id="UP001194468">
    <property type="component" value="Unassembled WGS sequence"/>
</dbReference>
<feature type="region of interest" description="Disordered" evidence="1">
    <location>
        <begin position="155"/>
        <end position="182"/>
    </location>
</feature>
<reference evidence="2" key="2">
    <citation type="journal article" date="2020" name="Nat. Commun.">
        <title>Large-scale genome sequencing of mycorrhizal fungi provides insights into the early evolution of symbiotic traits.</title>
        <authorList>
            <person name="Miyauchi S."/>
            <person name="Kiss E."/>
            <person name="Kuo A."/>
            <person name="Drula E."/>
            <person name="Kohler A."/>
            <person name="Sanchez-Garcia M."/>
            <person name="Morin E."/>
            <person name="Andreopoulos B."/>
            <person name="Barry K.W."/>
            <person name="Bonito G."/>
            <person name="Buee M."/>
            <person name="Carver A."/>
            <person name="Chen C."/>
            <person name="Cichocki N."/>
            <person name="Clum A."/>
            <person name="Culley D."/>
            <person name="Crous P.W."/>
            <person name="Fauchery L."/>
            <person name="Girlanda M."/>
            <person name="Hayes R.D."/>
            <person name="Keri Z."/>
            <person name="LaButti K."/>
            <person name="Lipzen A."/>
            <person name="Lombard V."/>
            <person name="Magnuson J."/>
            <person name="Maillard F."/>
            <person name="Murat C."/>
            <person name="Nolan M."/>
            <person name="Ohm R.A."/>
            <person name="Pangilinan J."/>
            <person name="Pereira M.F."/>
            <person name="Perotto S."/>
            <person name="Peter M."/>
            <person name="Pfister S."/>
            <person name="Riley R."/>
            <person name="Sitrit Y."/>
            <person name="Stielow J.B."/>
            <person name="Szollosi G."/>
            <person name="Zifcakova L."/>
            <person name="Stursova M."/>
            <person name="Spatafora J.W."/>
            <person name="Tedersoo L."/>
            <person name="Vaario L.M."/>
            <person name="Yamada A."/>
            <person name="Yan M."/>
            <person name="Wang P."/>
            <person name="Xu J."/>
            <person name="Bruns T."/>
            <person name="Baldrian P."/>
            <person name="Vilgalys R."/>
            <person name="Dunand C."/>
            <person name="Henrissat B."/>
            <person name="Grigoriev I.V."/>
            <person name="Hibbett D."/>
            <person name="Nagy L.G."/>
            <person name="Martin F.M."/>
        </authorList>
    </citation>
    <scope>NUCLEOTIDE SEQUENCE</scope>
    <source>
        <strain evidence="2">BED1</strain>
    </source>
</reference>
<reference evidence="2" key="1">
    <citation type="submission" date="2019-10" db="EMBL/GenBank/DDBJ databases">
        <authorList>
            <consortium name="DOE Joint Genome Institute"/>
            <person name="Kuo A."/>
            <person name="Miyauchi S."/>
            <person name="Kiss E."/>
            <person name="Drula E."/>
            <person name="Kohler A."/>
            <person name="Sanchez-Garcia M."/>
            <person name="Andreopoulos B."/>
            <person name="Barry K.W."/>
            <person name="Bonito G."/>
            <person name="Buee M."/>
            <person name="Carver A."/>
            <person name="Chen C."/>
            <person name="Cichocki N."/>
            <person name="Clum A."/>
            <person name="Culley D."/>
            <person name="Crous P.W."/>
            <person name="Fauchery L."/>
            <person name="Girlanda M."/>
            <person name="Hayes R."/>
            <person name="Keri Z."/>
            <person name="LaButti K."/>
            <person name="Lipzen A."/>
            <person name="Lombard V."/>
            <person name="Magnuson J."/>
            <person name="Maillard F."/>
            <person name="Morin E."/>
            <person name="Murat C."/>
            <person name="Nolan M."/>
            <person name="Ohm R."/>
            <person name="Pangilinan J."/>
            <person name="Pereira M."/>
            <person name="Perotto S."/>
            <person name="Peter M."/>
            <person name="Riley R."/>
            <person name="Sitrit Y."/>
            <person name="Stielow B."/>
            <person name="Szollosi G."/>
            <person name="Zifcakova L."/>
            <person name="Stursova M."/>
            <person name="Spatafora J.W."/>
            <person name="Tedersoo L."/>
            <person name="Vaario L.-M."/>
            <person name="Yamada A."/>
            <person name="Yan M."/>
            <person name="Wang P."/>
            <person name="Xu J."/>
            <person name="Bruns T."/>
            <person name="Baldrian P."/>
            <person name="Vilgalys R."/>
            <person name="Henrissat B."/>
            <person name="Grigoriev I.V."/>
            <person name="Hibbett D."/>
            <person name="Nagy L.G."/>
            <person name="Martin F.M."/>
        </authorList>
    </citation>
    <scope>NUCLEOTIDE SEQUENCE</scope>
    <source>
        <strain evidence="2">BED1</strain>
    </source>
</reference>
<sequence>MWWGCVERAVGLVDVSEGVQGSRSSGCAANESLGSGEVQAADGRIERAIGLVNASRGVQATGGRVEQAVGPVDVSEGVQATGSSGGVQKRRRRGERVVGLVNASRGVRRGGDVPSEPTRSLMGQSGPRGGQLRRTSRWTRQQLRGMVQGVECDSDIFRMPPLPTPHVMSSKGHSPKGNKQGY</sequence>